<keyword evidence="3" id="KW-1185">Reference proteome</keyword>
<evidence type="ECO:0000313" key="3">
    <source>
        <dbReference type="Proteomes" id="UP000314294"/>
    </source>
</evidence>
<feature type="region of interest" description="Disordered" evidence="1">
    <location>
        <begin position="119"/>
        <end position="138"/>
    </location>
</feature>
<evidence type="ECO:0000313" key="2">
    <source>
        <dbReference type="EMBL" id="TNN74074.1"/>
    </source>
</evidence>
<evidence type="ECO:0000256" key="1">
    <source>
        <dbReference type="SAM" id="MobiDB-lite"/>
    </source>
</evidence>
<dbReference type="Proteomes" id="UP000314294">
    <property type="component" value="Unassembled WGS sequence"/>
</dbReference>
<reference evidence="2 3" key="1">
    <citation type="submission" date="2019-03" db="EMBL/GenBank/DDBJ databases">
        <title>First draft genome of Liparis tanakae, snailfish: a comprehensive survey of snailfish specific genes.</title>
        <authorList>
            <person name="Kim W."/>
            <person name="Song I."/>
            <person name="Jeong J.-H."/>
            <person name="Kim D."/>
            <person name="Kim S."/>
            <person name="Ryu S."/>
            <person name="Song J.Y."/>
            <person name="Lee S.K."/>
        </authorList>
    </citation>
    <scope>NUCLEOTIDE SEQUENCE [LARGE SCALE GENOMIC DNA]</scope>
    <source>
        <tissue evidence="2">Muscle</tissue>
    </source>
</reference>
<feature type="region of interest" description="Disordered" evidence="1">
    <location>
        <begin position="178"/>
        <end position="205"/>
    </location>
</feature>
<accession>A0A4Z2I9N1</accession>
<dbReference type="EMBL" id="SRLO01000118">
    <property type="protein sequence ID" value="TNN74074.1"/>
    <property type="molecule type" value="Genomic_DNA"/>
</dbReference>
<feature type="compositionally biased region" description="Basic and acidic residues" evidence="1">
    <location>
        <begin position="78"/>
        <end position="92"/>
    </location>
</feature>
<name>A0A4Z2I9N1_9TELE</name>
<organism evidence="2 3">
    <name type="scientific">Liparis tanakae</name>
    <name type="common">Tanaka's snailfish</name>
    <dbReference type="NCBI Taxonomy" id="230148"/>
    <lineage>
        <taxon>Eukaryota</taxon>
        <taxon>Metazoa</taxon>
        <taxon>Chordata</taxon>
        <taxon>Craniata</taxon>
        <taxon>Vertebrata</taxon>
        <taxon>Euteleostomi</taxon>
        <taxon>Actinopterygii</taxon>
        <taxon>Neopterygii</taxon>
        <taxon>Teleostei</taxon>
        <taxon>Neoteleostei</taxon>
        <taxon>Acanthomorphata</taxon>
        <taxon>Eupercaria</taxon>
        <taxon>Perciformes</taxon>
        <taxon>Cottioidei</taxon>
        <taxon>Cottales</taxon>
        <taxon>Liparidae</taxon>
        <taxon>Liparis</taxon>
    </lineage>
</organism>
<comment type="caution">
    <text evidence="2">The sequence shown here is derived from an EMBL/GenBank/DDBJ whole genome shotgun (WGS) entry which is preliminary data.</text>
</comment>
<sequence>MKQLTRGATRNGSVCFKVQMMHPNRRQPAPERTDRTGLHLRPHRLRARCQAVCADLGAHGAGLSGGHGKHSHVQNYDDGNRENARQDEVDGPRDVVDEDHALSVARVILPRLRQAVPREDAAVGDGPEPTQAHAQAHSVHRDSGGVVKRVANGHVAVHGYEHHVAHGGRGDDEGHVVKQRTRQVTQKPAGQLEDDLHRQQQEAHN</sequence>
<dbReference type="AlphaFoldDB" id="A0A4Z2I9N1"/>
<gene>
    <name evidence="2" type="ORF">EYF80_015715</name>
</gene>
<feature type="region of interest" description="Disordered" evidence="1">
    <location>
        <begin position="61"/>
        <end position="92"/>
    </location>
</feature>
<proteinExistence type="predicted"/>
<feature type="compositionally biased region" description="Basic and acidic residues" evidence="1">
    <location>
        <begin position="194"/>
        <end position="205"/>
    </location>
</feature>
<protein>
    <submittedName>
        <fullName evidence="2">Uncharacterized protein</fullName>
    </submittedName>
</protein>